<evidence type="ECO:0008006" key="3">
    <source>
        <dbReference type="Google" id="ProtNLM"/>
    </source>
</evidence>
<accession>A0ABQ1FHH9</accession>
<sequence length="64" mass="6902">MNESWAEVTRIAWPVAARVLHWAPAQFWGATPAELLGALADPGAQGAPLDRNEMTALMEADDGR</sequence>
<dbReference type="Pfam" id="PF09550">
    <property type="entry name" value="Phage_TAC_6"/>
    <property type="match status" value="1"/>
</dbReference>
<name>A0ABQ1FHH9_9SPHN</name>
<comment type="caution">
    <text evidence="1">The sequence shown here is derived from an EMBL/GenBank/DDBJ whole genome shotgun (WGS) entry which is preliminary data.</text>
</comment>
<dbReference type="RefSeq" id="WP_229658180.1">
    <property type="nucleotide sequence ID" value="NZ_BMID01000001.1"/>
</dbReference>
<dbReference type="InterPro" id="IPR019056">
    <property type="entry name" value="Phage_TAC_6"/>
</dbReference>
<organism evidence="1 2">
    <name type="scientific">Blastomonas marina</name>
    <dbReference type="NCBI Taxonomy" id="1867408"/>
    <lineage>
        <taxon>Bacteria</taxon>
        <taxon>Pseudomonadati</taxon>
        <taxon>Pseudomonadota</taxon>
        <taxon>Alphaproteobacteria</taxon>
        <taxon>Sphingomonadales</taxon>
        <taxon>Sphingomonadaceae</taxon>
        <taxon>Blastomonas</taxon>
    </lineage>
</organism>
<dbReference type="Proteomes" id="UP000603317">
    <property type="component" value="Unassembled WGS sequence"/>
</dbReference>
<dbReference type="EMBL" id="BMID01000001">
    <property type="protein sequence ID" value="GGA11112.1"/>
    <property type="molecule type" value="Genomic_DNA"/>
</dbReference>
<keyword evidence="2" id="KW-1185">Reference proteome</keyword>
<gene>
    <name evidence="1" type="ORF">GCM10010923_22160</name>
</gene>
<reference evidence="2" key="1">
    <citation type="journal article" date="2019" name="Int. J. Syst. Evol. Microbiol.">
        <title>The Global Catalogue of Microorganisms (GCM) 10K type strain sequencing project: providing services to taxonomists for standard genome sequencing and annotation.</title>
        <authorList>
            <consortium name="The Broad Institute Genomics Platform"/>
            <consortium name="The Broad Institute Genome Sequencing Center for Infectious Disease"/>
            <person name="Wu L."/>
            <person name="Ma J."/>
        </authorList>
    </citation>
    <scope>NUCLEOTIDE SEQUENCE [LARGE SCALE GENOMIC DNA]</scope>
    <source>
        <strain evidence="2">CGMCC 1.15297</strain>
    </source>
</reference>
<evidence type="ECO:0000313" key="2">
    <source>
        <dbReference type="Proteomes" id="UP000603317"/>
    </source>
</evidence>
<evidence type="ECO:0000313" key="1">
    <source>
        <dbReference type="EMBL" id="GGA11112.1"/>
    </source>
</evidence>
<proteinExistence type="predicted"/>
<protein>
    <recommendedName>
        <fullName evidence="3">Phage tail assembly chaperone</fullName>
    </recommendedName>
</protein>